<dbReference type="InterPro" id="IPR027421">
    <property type="entry name" value="DNA_pol_lamdba_lyase_dom_sf"/>
</dbReference>
<accession>A0A7S4D4D6</accession>
<protein>
    <recommendedName>
        <fullName evidence="2">Crossover junction endonuclease MUS81-like HHH domain-containing protein</fullName>
    </recommendedName>
</protein>
<dbReference type="EMBL" id="HBIU01014839">
    <property type="protein sequence ID" value="CAE0628217.1"/>
    <property type="molecule type" value="Transcribed_RNA"/>
</dbReference>
<name>A0A7S4D4D6_HETAK</name>
<feature type="region of interest" description="Disordered" evidence="1">
    <location>
        <begin position="34"/>
        <end position="95"/>
    </location>
</feature>
<evidence type="ECO:0000259" key="2">
    <source>
        <dbReference type="Pfam" id="PF14716"/>
    </source>
</evidence>
<reference evidence="3" key="1">
    <citation type="submission" date="2021-01" db="EMBL/GenBank/DDBJ databases">
        <authorList>
            <person name="Corre E."/>
            <person name="Pelletier E."/>
            <person name="Niang G."/>
            <person name="Scheremetjew M."/>
            <person name="Finn R."/>
            <person name="Kale V."/>
            <person name="Holt S."/>
            <person name="Cochrane G."/>
            <person name="Meng A."/>
            <person name="Brown T."/>
            <person name="Cohen L."/>
        </authorList>
    </citation>
    <scope>NUCLEOTIDE SEQUENCE</scope>
    <source>
        <strain evidence="3">CCMP3107</strain>
    </source>
</reference>
<dbReference type="AlphaFoldDB" id="A0A7S4D4D6"/>
<proteinExistence type="predicted"/>
<organism evidence="3">
    <name type="scientific">Heterosigma akashiwo</name>
    <name type="common">Chromophytic alga</name>
    <name type="synonym">Heterosigma carterae</name>
    <dbReference type="NCBI Taxonomy" id="2829"/>
    <lineage>
        <taxon>Eukaryota</taxon>
        <taxon>Sar</taxon>
        <taxon>Stramenopiles</taxon>
        <taxon>Ochrophyta</taxon>
        <taxon>Raphidophyceae</taxon>
        <taxon>Chattonellales</taxon>
        <taxon>Chattonellaceae</taxon>
        <taxon>Heterosigma</taxon>
    </lineage>
</organism>
<dbReference type="SUPFAM" id="SSF47802">
    <property type="entry name" value="DNA polymerase beta, N-terminal domain-like"/>
    <property type="match status" value="1"/>
</dbReference>
<dbReference type="Pfam" id="PF14716">
    <property type="entry name" value="HHH_8"/>
    <property type="match status" value="1"/>
</dbReference>
<evidence type="ECO:0000313" key="3">
    <source>
        <dbReference type="EMBL" id="CAE0628217.1"/>
    </source>
</evidence>
<gene>
    <name evidence="3" type="ORF">HAKA00212_LOCUS6898</name>
</gene>
<evidence type="ECO:0000256" key="1">
    <source>
        <dbReference type="SAM" id="MobiDB-lite"/>
    </source>
</evidence>
<feature type="compositionally biased region" description="Basic and acidic residues" evidence="1">
    <location>
        <begin position="85"/>
        <end position="95"/>
    </location>
</feature>
<sequence>MTLEEINTSLKKYGIKKMASKKAAGRRLIEILTELNTQAHTTRNEAAPPKKAASKKPKGSSSDSKEQVDGNDADGSAKKKKKTSKKAEFVHEENRPLAEAFRSLGGYAMKDGSGNARFKGGTYMKAAKAFREYEEVVESGRQLKGKIKGVGPKVMALVDEFMETGVIAELQEYKATFGDDS</sequence>
<dbReference type="Gene3D" id="1.10.150.110">
    <property type="entry name" value="DNA polymerase beta, N-terminal domain-like"/>
    <property type="match status" value="1"/>
</dbReference>
<dbReference type="InterPro" id="IPR010996">
    <property type="entry name" value="HHH_MUS81"/>
</dbReference>
<feature type="domain" description="Crossover junction endonuclease MUS81-like HHH" evidence="2">
    <location>
        <begin position="93"/>
        <end position="166"/>
    </location>
</feature>